<name>A0AA36IP74_9DINO</name>
<evidence type="ECO:0000313" key="3">
    <source>
        <dbReference type="Proteomes" id="UP001178507"/>
    </source>
</evidence>
<reference evidence="2" key="1">
    <citation type="submission" date="2023-08" db="EMBL/GenBank/DDBJ databases">
        <authorList>
            <person name="Chen Y."/>
            <person name="Shah S."/>
            <person name="Dougan E. K."/>
            <person name="Thang M."/>
            <person name="Chan C."/>
        </authorList>
    </citation>
    <scope>NUCLEOTIDE SEQUENCE</scope>
</reference>
<sequence>MPMPSGRELLEKLTHRLPRGSAQADLDKAEEDVKDVYKFLTANETCSHTEMTHQVLEFYKDWWVSQSGMLAIAEDSRVEELNRCISRMFELGVPLALGEKRTPQFTLFQEIEIRGNKTECITAEETRWGGKPLPGSSSKEPGGAVPSADPGPLRAGRLRR</sequence>
<evidence type="ECO:0000256" key="1">
    <source>
        <dbReference type="SAM" id="MobiDB-lite"/>
    </source>
</evidence>
<dbReference type="AlphaFoldDB" id="A0AA36IP74"/>
<proteinExistence type="predicted"/>
<accession>A0AA36IP74</accession>
<feature type="region of interest" description="Disordered" evidence="1">
    <location>
        <begin position="124"/>
        <end position="160"/>
    </location>
</feature>
<dbReference type="EMBL" id="CAUJNA010002002">
    <property type="protein sequence ID" value="CAJ1390113.1"/>
    <property type="molecule type" value="Genomic_DNA"/>
</dbReference>
<organism evidence="2 3">
    <name type="scientific">Effrenium voratum</name>
    <dbReference type="NCBI Taxonomy" id="2562239"/>
    <lineage>
        <taxon>Eukaryota</taxon>
        <taxon>Sar</taxon>
        <taxon>Alveolata</taxon>
        <taxon>Dinophyceae</taxon>
        <taxon>Suessiales</taxon>
        <taxon>Symbiodiniaceae</taxon>
        <taxon>Effrenium</taxon>
    </lineage>
</organism>
<evidence type="ECO:0000313" key="2">
    <source>
        <dbReference type="EMBL" id="CAJ1390113.1"/>
    </source>
</evidence>
<gene>
    <name evidence="2" type="ORF">EVOR1521_LOCUS15613</name>
</gene>
<protein>
    <submittedName>
        <fullName evidence="2">Uncharacterized protein</fullName>
    </submittedName>
</protein>
<keyword evidence="3" id="KW-1185">Reference proteome</keyword>
<comment type="caution">
    <text evidence="2">The sequence shown here is derived from an EMBL/GenBank/DDBJ whole genome shotgun (WGS) entry which is preliminary data.</text>
</comment>
<dbReference type="Proteomes" id="UP001178507">
    <property type="component" value="Unassembled WGS sequence"/>
</dbReference>